<feature type="transmembrane region" description="Helical" evidence="1">
    <location>
        <begin position="37"/>
        <end position="60"/>
    </location>
</feature>
<name>Q0W7D5_METAR</name>
<reference evidence="2 3" key="1">
    <citation type="journal article" date="2006" name="Science">
        <title>Genome of rice cluster I archaea -- the key methane producers in the rice rhizosphere.</title>
        <authorList>
            <person name="Erkel C."/>
            <person name="Kube M."/>
            <person name="Reinhardt R."/>
            <person name="Liesack W."/>
        </authorList>
    </citation>
    <scope>NUCLEOTIDE SEQUENCE [LARGE SCALE GENOMIC DNA]</scope>
    <source>
        <strain evidence="3">DSM 22066 / NBRC 105507 / MRE50</strain>
    </source>
</reference>
<dbReference type="GeneID" id="5143832"/>
<protein>
    <submittedName>
        <fullName evidence="2">Uncharacterized protein</fullName>
    </submittedName>
</protein>
<proteinExistence type="predicted"/>
<keyword evidence="1" id="KW-0472">Membrane</keyword>
<gene>
    <name evidence="2" type="ORF">RCIX235</name>
</gene>
<evidence type="ECO:0000256" key="1">
    <source>
        <dbReference type="SAM" id="Phobius"/>
    </source>
</evidence>
<evidence type="ECO:0000313" key="3">
    <source>
        <dbReference type="Proteomes" id="UP000000663"/>
    </source>
</evidence>
<keyword evidence="3" id="KW-1185">Reference proteome</keyword>
<dbReference type="AlphaFoldDB" id="Q0W7D5"/>
<sequence>MDLTKLNIWYVKAVYVAIAALLMIGAIISALNDQQYLVLVFIVAASLVIVTGSLFFAYLFKQQKIREVKKL</sequence>
<feature type="transmembrane region" description="Helical" evidence="1">
    <location>
        <begin position="12"/>
        <end position="31"/>
    </location>
</feature>
<dbReference type="eggNOG" id="arCOG12594">
    <property type="taxonomic scope" value="Archaea"/>
</dbReference>
<dbReference type="Proteomes" id="UP000000663">
    <property type="component" value="Chromosome"/>
</dbReference>
<accession>Q0W7D5</accession>
<organism evidence="2 3">
    <name type="scientific">Methanocella arvoryzae (strain DSM 22066 / NBRC 105507 / MRE50)</name>
    <dbReference type="NCBI Taxonomy" id="351160"/>
    <lineage>
        <taxon>Archaea</taxon>
        <taxon>Methanobacteriati</taxon>
        <taxon>Methanobacteriota</taxon>
        <taxon>Stenosarchaea group</taxon>
        <taxon>Methanomicrobia</taxon>
        <taxon>Methanocellales</taxon>
        <taxon>Methanocellaceae</taxon>
        <taxon>Methanocella</taxon>
    </lineage>
</organism>
<evidence type="ECO:0000313" key="2">
    <source>
        <dbReference type="EMBL" id="CAJ35708.1"/>
    </source>
</evidence>
<dbReference type="STRING" id="351160.RCIX235"/>
<dbReference type="EMBL" id="AM114193">
    <property type="protein sequence ID" value="CAJ35708.1"/>
    <property type="molecule type" value="Genomic_DNA"/>
</dbReference>
<dbReference type="RefSeq" id="WP_012036791.1">
    <property type="nucleotide sequence ID" value="NC_009464.1"/>
</dbReference>
<dbReference type="KEGG" id="rci:RCIX235"/>
<keyword evidence="1" id="KW-1133">Transmembrane helix</keyword>
<keyword evidence="1" id="KW-0812">Transmembrane</keyword>